<organism evidence="2 3">
    <name type="scientific">Rudaeicoccus suwonensis</name>
    <dbReference type="NCBI Taxonomy" id="657409"/>
    <lineage>
        <taxon>Bacteria</taxon>
        <taxon>Bacillati</taxon>
        <taxon>Actinomycetota</taxon>
        <taxon>Actinomycetes</taxon>
        <taxon>Micrococcales</taxon>
        <taxon>Dermacoccaceae</taxon>
        <taxon>Rudaeicoccus</taxon>
    </lineage>
</organism>
<dbReference type="AlphaFoldDB" id="A0A561EC76"/>
<evidence type="ECO:0000256" key="1">
    <source>
        <dbReference type="SAM" id="MobiDB-lite"/>
    </source>
</evidence>
<feature type="region of interest" description="Disordered" evidence="1">
    <location>
        <begin position="368"/>
        <end position="404"/>
    </location>
</feature>
<evidence type="ECO:0000313" key="2">
    <source>
        <dbReference type="EMBL" id="TWE13215.1"/>
    </source>
</evidence>
<accession>A0A561EC76</accession>
<dbReference type="Proteomes" id="UP000318297">
    <property type="component" value="Unassembled WGS sequence"/>
</dbReference>
<name>A0A561EC76_9MICO</name>
<proteinExistence type="predicted"/>
<sequence length="404" mass="42673">MRTIGYAYPWDVLTPGFIERTTDLGVDSVAVALNYHSARCATPWSTTTSAIHARTSALYRNVGAHQWSDLQPGDASWMPQDDPGAAAIAVLAAAGVDTLAWIVLSHNSLVGEANPDIVVRNCFGESYPWALCPNNGRVQQFCGELTAASTAGLPLAGVVLESWGQMSAVHQCTHEKTDGVWSPEAVRLLSVCCCDACARGWQVPADHVRLTLAEAARAAIAGEPRPLPQDLDDLLLSTRHAGADRLRRTAINALPSSTSVTLHAGADPWATGALCGLTESATTDAAALVLPYWQPSEAALSAIATTRRQVPSTVAVGAYVTLAGPMERPEIASDVDQLATAGVDELHLYHLGLVGPGRWDQMRLAVDAARAPRHDSPHPPSAHDSSPADAIGIPNDSTRSKENA</sequence>
<dbReference type="EMBL" id="VIVQ01000001">
    <property type="protein sequence ID" value="TWE13215.1"/>
    <property type="molecule type" value="Genomic_DNA"/>
</dbReference>
<dbReference type="RefSeq" id="WP_211841644.1">
    <property type="nucleotide sequence ID" value="NZ_VIVQ01000001.1"/>
</dbReference>
<comment type="caution">
    <text evidence="2">The sequence shown here is derived from an EMBL/GenBank/DDBJ whole genome shotgun (WGS) entry which is preliminary data.</text>
</comment>
<keyword evidence="3" id="KW-1185">Reference proteome</keyword>
<protein>
    <submittedName>
        <fullName evidence="2">Uncharacterized protein</fullName>
    </submittedName>
</protein>
<gene>
    <name evidence="2" type="ORF">BKA23_2044</name>
</gene>
<reference evidence="2 3" key="1">
    <citation type="submission" date="2019-06" db="EMBL/GenBank/DDBJ databases">
        <title>Sequencing the genomes of 1000 actinobacteria strains.</title>
        <authorList>
            <person name="Klenk H.-P."/>
        </authorList>
    </citation>
    <scope>NUCLEOTIDE SEQUENCE [LARGE SCALE GENOMIC DNA]</scope>
    <source>
        <strain evidence="2 3">DSM 19560</strain>
    </source>
</reference>
<evidence type="ECO:0000313" key="3">
    <source>
        <dbReference type="Proteomes" id="UP000318297"/>
    </source>
</evidence>